<proteinExistence type="predicted"/>
<feature type="transmembrane region" description="Helical" evidence="1">
    <location>
        <begin position="9"/>
        <end position="31"/>
    </location>
</feature>
<keyword evidence="3" id="KW-1185">Reference proteome</keyword>
<feature type="transmembrane region" description="Helical" evidence="1">
    <location>
        <begin position="86"/>
        <end position="107"/>
    </location>
</feature>
<dbReference type="EMBL" id="CP058215">
    <property type="protein sequence ID" value="QLC49494.1"/>
    <property type="molecule type" value="Genomic_DNA"/>
</dbReference>
<dbReference type="RefSeq" id="WP_176964557.1">
    <property type="nucleotide sequence ID" value="NZ_CP058215.1"/>
</dbReference>
<evidence type="ECO:0000256" key="1">
    <source>
        <dbReference type="SAM" id="Phobius"/>
    </source>
</evidence>
<organism evidence="2 3">
    <name type="scientific">Methanolobus zinderi</name>
    <dbReference type="NCBI Taxonomy" id="536044"/>
    <lineage>
        <taxon>Archaea</taxon>
        <taxon>Methanobacteriati</taxon>
        <taxon>Methanobacteriota</taxon>
        <taxon>Stenosarchaea group</taxon>
        <taxon>Methanomicrobia</taxon>
        <taxon>Methanosarcinales</taxon>
        <taxon>Methanosarcinaceae</taxon>
        <taxon>Methanolobus</taxon>
    </lineage>
</organism>
<reference evidence="2 3" key="1">
    <citation type="submission" date="2020-06" db="EMBL/GenBank/DDBJ databases">
        <title>Methanolobus halotolerans sp. nov., isolated from a saline lake Tus in Siberia.</title>
        <authorList>
            <person name="Shen Y."/>
            <person name="Chen S.-C."/>
            <person name="Lai M.-C."/>
            <person name="Huang H.-H."/>
            <person name="Chiu H.-H."/>
            <person name="Tang S.-L."/>
            <person name="Rogozin D.Y."/>
            <person name="Degermendzhy A.G."/>
        </authorList>
    </citation>
    <scope>NUCLEOTIDE SEQUENCE [LARGE SCALE GENOMIC DNA]</scope>
    <source>
        <strain evidence="2 3">DSM 21339</strain>
    </source>
</reference>
<keyword evidence="1" id="KW-0812">Transmembrane</keyword>
<dbReference type="AlphaFoldDB" id="A0A7D5EDG9"/>
<name>A0A7D5EDG9_9EURY</name>
<keyword evidence="1" id="KW-1133">Transmembrane helix</keyword>
<dbReference type="KEGG" id="mzi:HWN40_04075"/>
<evidence type="ECO:0000313" key="2">
    <source>
        <dbReference type="EMBL" id="QLC49494.1"/>
    </source>
</evidence>
<feature type="transmembrane region" description="Helical" evidence="1">
    <location>
        <begin position="51"/>
        <end position="74"/>
    </location>
</feature>
<evidence type="ECO:0000313" key="3">
    <source>
        <dbReference type="Proteomes" id="UP000509594"/>
    </source>
</evidence>
<gene>
    <name evidence="2" type="ORF">HWN40_04075</name>
</gene>
<dbReference type="GeneID" id="55820824"/>
<accession>A0A7D5EDG9</accession>
<protein>
    <submittedName>
        <fullName evidence="2">Uncharacterized protein</fullName>
    </submittedName>
</protein>
<keyword evidence="1" id="KW-0472">Membrane</keyword>
<dbReference type="Proteomes" id="UP000509594">
    <property type="component" value="Chromosome"/>
</dbReference>
<dbReference type="OrthoDB" id="99316at2157"/>
<sequence>MKGNNGHKIVFALLMGAIYTLFGLIQLITGFSRSLGISAPETLSRFIADVLFIPPDAIGGFVLVLVGSVFIYGFAELHSGKDEGIAYVYVGILLSLIFAGIYVLAAFGNVLEVYLLKNEAFAGWSILDDLRPEIYLGAVSLVAYLQWKDHFDIEN</sequence>